<dbReference type="AlphaFoldDB" id="A0A1Y1CN08"/>
<dbReference type="Pfam" id="PF00512">
    <property type="entry name" value="HisKA"/>
    <property type="match status" value="1"/>
</dbReference>
<dbReference type="PROSITE" id="PS50112">
    <property type="entry name" value="PAS"/>
    <property type="match status" value="2"/>
</dbReference>
<dbReference type="NCBIfam" id="TIGR00229">
    <property type="entry name" value="sensory_box"/>
    <property type="match status" value="2"/>
</dbReference>
<evidence type="ECO:0000256" key="11">
    <source>
        <dbReference type="ARBA" id="ARBA00023136"/>
    </source>
</evidence>
<dbReference type="Pfam" id="PF02518">
    <property type="entry name" value="HATPase_c"/>
    <property type="match status" value="1"/>
</dbReference>
<evidence type="ECO:0000256" key="8">
    <source>
        <dbReference type="ARBA" id="ARBA00022777"/>
    </source>
</evidence>
<evidence type="ECO:0000259" key="14">
    <source>
        <dbReference type="PROSITE" id="PS50113"/>
    </source>
</evidence>
<evidence type="ECO:0000256" key="6">
    <source>
        <dbReference type="ARBA" id="ARBA00022679"/>
    </source>
</evidence>
<feature type="domain" description="Histidine kinase" evidence="12">
    <location>
        <begin position="563"/>
        <end position="781"/>
    </location>
</feature>
<dbReference type="InterPro" id="IPR013655">
    <property type="entry name" value="PAS_fold_3"/>
</dbReference>
<dbReference type="InterPro" id="IPR003661">
    <property type="entry name" value="HisK_dim/P_dom"/>
</dbReference>
<dbReference type="SUPFAM" id="SSF55785">
    <property type="entry name" value="PYP-like sensor domain (PAS domain)"/>
    <property type="match status" value="4"/>
</dbReference>
<keyword evidence="11" id="KW-0472">Membrane</keyword>
<dbReference type="PANTHER" id="PTHR43711:SF31">
    <property type="entry name" value="HISTIDINE KINASE"/>
    <property type="match status" value="1"/>
</dbReference>
<dbReference type="FunFam" id="1.10.287.130:FF:000002">
    <property type="entry name" value="Two-component osmosensing histidine kinase"/>
    <property type="match status" value="1"/>
</dbReference>
<proteinExistence type="predicted"/>
<dbReference type="InterPro" id="IPR004358">
    <property type="entry name" value="Sig_transdc_His_kin-like_C"/>
</dbReference>
<dbReference type="FunFam" id="3.30.565.10:FF:000023">
    <property type="entry name" value="PAS domain-containing sensor histidine kinase"/>
    <property type="match status" value="1"/>
</dbReference>
<evidence type="ECO:0000256" key="4">
    <source>
        <dbReference type="ARBA" id="ARBA00022475"/>
    </source>
</evidence>
<keyword evidence="4" id="KW-1003">Cell membrane</keyword>
<dbReference type="SUPFAM" id="SSF55874">
    <property type="entry name" value="ATPase domain of HSP90 chaperone/DNA topoisomerase II/histidine kinase"/>
    <property type="match status" value="1"/>
</dbReference>
<dbReference type="InterPro" id="IPR050736">
    <property type="entry name" value="Sensor_HK_Regulatory"/>
</dbReference>
<evidence type="ECO:0000256" key="7">
    <source>
        <dbReference type="ARBA" id="ARBA00022741"/>
    </source>
</evidence>
<dbReference type="Gene3D" id="3.30.565.10">
    <property type="entry name" value="Histidine kinase-like ATPase, C-terminal domain"/>
    <property type="match status" value="1"/>
</dbReference>
<dbReference type="EMBL" id="AP018042">
    <property type="protein sequence ID" value="BAX81829.1"/>
    <property type="molecule type" value="Genomic_DNA"/>
</dbReference>
<protein>
    <recommendedName>
        <fullName evidence="3">histidine kinase</fullName>
        <ecNumber evidence="3">2.7.13.3</ecNumber>
    </recommendedName>
</protein>
<dbReference type="InterPro" id="IPR036890">
    <property type="entry name" value="HATPase_C_sf"/>
</dbReference>
<keyword evidence="7" id="KW-0547">Nucleotide-binding</keyword>
<comment type="subcellular location">
    <subcellularLocation>
        <location evidence="2">Cell membrane</location>
    </subcellularLocation>
</comment>
<dbReference type="GO" id="GO:0000155">
    <property type="term" value="F:phosphorelay sensor kinase activity"/>
    <property type="evidence" value="ECO:0007669"/>
    <property type="project" value="InterPro"/>
</dbReference>
<dbReference type="Gene3D" id="3.30.450.20">
    <property type="entry name" value="PAS domain"/>
    <property type="match status" value="4"/>
</dbReference>
<keyword evidence="8" id="KW-0418">Kinase</keyword>
<dbReference type="InterPro" id="IPR001610">
    <property type="entry name" value="PAC"/>
</dbReference>
<evidence type="ECO:0000259" key="13">
    <source>
        <dbReference type="PROSITE" id="PS50112"/>
    </source>
</evidence>
<evidence type="ECO:0000256" key="3">
    <source>
        <dbReference type="ARBA" id="ARBA00012438"/>
    </source>
</evidence>
<evidence type="ECO:0000256" key="10">
    <source>
        <dbReference type="ARBA" id="ARBA00023012"/>
    </source>
</evidence>
<organism evidence="15 16">
    <name type="scientific">Labilibaculum antarcticum</name>
    <dbReference type="NCBI Taxonomy" id="1717717"/>
    <lineage>
        <taxon>Bacteria</taxon>
        <taxon>Pseudomonadati</taxon>
        <taxon>Bacteroidota</taxon>
        <taxon>Bacteroidia</taxon>
        <taxon>Marinilabiliales</taxon>
        <taxon>Marinifilaceae</taxon>
        <taxon>Labilibaculum</taxon>
    </lineage>
</organism>
<sequence>MKSNKPEIKDELEKIKKNDPGVFDSMDIMFQVIELIYDKNNNAVDYYYRQVNPAFEKLVNKKSSELVGKRAKDIFGVVEDHWLKTYEKVEKTGIPANYENYGKELDKYYNINAWKTGDKQVAIAFTEITERKLVAQELIEAIEQAKQSEERFTLAMDASNDGVFDWNLETNDIYYSPGWKKMLGYEDNELPNDFSVWEKMTNPDDVQKSWAMQQKLISKETDRFVLEFRMKHKEGHWVDILSLAKAIFNNEGKAIRIVGTHTDKTELNLTEHKLRDSQNYLSAVFNNTQDLQLLSKNEGNKNFKIVAVNKAYLKKINQIGLQVTEKELVGKSLKELLCDILFLDQEIFDYTLNYYQKAIETREKGTHTESFPINGKTYHSKTSYTPIFNSEDGTSYVFYNSHDISNETESIQLLQKSKDRFALAVEGSNDAIWDWDNLESDEYWWSDRLYEILGYKPSEVEARISNWKKWTHPDDSDLVMERLTDHFEKKLPYKVEFRMKKKNGDFVWLLVRGESVRDKNGKPIRMAGSLSDITVRKKAEQEIVIAKERAEESDRLKSAFLANMSHEIRTPMNGILGFADLLKTPDLPVGKQKKYINIIEDSGNRMLNIINDIIDISKIEAGLMEIDIEESNVNEQIKFIYSFFKLEAKNKGLKLTYNTALPTKEAIIKTDREKVFAILTNLVKNAIKYTKKGSIELGYLKKADKLEFYVKDTGFGIPNDRTVAIFDRFIQADIEDKMARQGVGLGLSITKSYVEMLGGTIWVESEEGVGSIFYFTLPYPD</sequence>
<dbReference type="InterPro" id="IPR003594">
    <property type="entry name" value="HATPase_dom"/>
</dbReference>
<dbReference type="KEGG" id="mbas:ALGA_3531"/>
<reference evidence="15 16" key="1">
    <citation type="journal article" date="2018" name="Mar. Genomics">
        <title>Complete genome sequence of Marinifilaceae bacterium strain SPP2, isolated from the Antarctic marine sediment.</title>
        <authorList>
            <person name="Watanabe M."/>
            <person name="Kojima H."/>
            <person name="Fukui M."/>
        </authorList>
    </citation>
    <scope>NUCLEOTIDE SEQUENCE [LARGE SCALE GENOMIC DNA]</scope>
    <source>
        <strain evidence="15 16">SPP2</strain>
    </source>
</reference>
<dbReference type="CDD" id="cd00130">
    <property type="entry name" value="PAS"/>
    <property type="match status" value="3"/>
</dbReference>
<dbReference type="SMART" id="SM00387">
    <property type="entry name" value="HATPase_c"/>
    <property type="match status" value="1"/>
</dbReference>
<dbReference type="InterPro" id="IPR000700">
    <property type="entry name" value="PAS-assoc_C"/>
</dbReference>
<dbReference type="InterPro" id="IPR000014">
    <property type="entry name" value="PAS"/>
</dbReference>
<dbReference type="Proteomes" id="UP000218267">
    <property type="component" value="Chromosome"/>
</dbReference>
<evidence type="ECO:0000313" key="15">
    <source>
        <dbReference type="EMBL" id="BAX81829.1"/>
    </source>
</evidence>
<feature type="domain" description="PAC" evidence="14">
    <location>
        <begin position="493"/>
        <end position="545"/>
    </location>
</feature>
<dbReference type="PROSITE" id="PS50109">
    <property type="entry name" value="HIS_KIN"/>
    <property type="match status" value="1"/>
</dbReference>
<dbReference type="SUPFAM" id="SSF47384">
    <property type="entry name" value="Homodimeric domain of signal transducing histidine kinase"/>
    <property type="match status" value="1"/>
</dbReference>
<dbReference type="Pfam" id="PF13426">
    <property type="entry name" value="PAS_9"/>
    <property type="match status" value="2"/>
</dbReference>
<dbReference type="InterPro" id="IPR005467">
    <property type="entry name" value="His_kinase_dom"/>
</dbReference>
<dbReference type="SMART" id="SM00086">
    <property type="entry name" value="PAC"/>
    <property type="match status" value="2"/>
</dbReference>
<dbReference type="InterPro" id="IPR036097">
    <property type="entry name" value="HisK_dim/P_sf"/>
</dbReference>
<dbReference type="PROSITE" id="PS50113">
    <property type="entry name" value="PAC"/>
    <property type="match status" value="2"/>
</dbReference>
<dbReference type="CDD" id="cd00082">
    <property type="entry name" value="HisKA"/>
    <property type="match status" value="1"/>
</dbReference>
<keyword evidence="9" id="KW-0067">ATP-binding</keyword>
<dbReference type="GO" id="GO:0005524">
    <property type="term" value="F:ATP binding"/>
    <property type="evidence" value="ECO:0007669"/>
    <property type="project" value="UniProtKB-KW"/>
</dbReference>
<dbReference type="Gene3D" id="1.10.287.130">
    <property type="match status" value="1"/>
</dbReference>
<keyword evidence="10" id="KW-0902">Two-component regulatory system</keyword>
<dbReference type="PRINTS" id="PR00344">
    <property type="entry name" value="BCTRLSENSOR"/>
</dbReference>
<name>A0A1Y1CN08_9BACT</name>
<dbReference type="RefSeq" id="WP_096431582.1">
    <property type="nucleotide sequence ID" value="NZ_AP018042.1"/>
</dbReference>
<evidence type="ECO:0000256" key="9">
    <source>
        <dbReference type="ARBA" id="ARBA00022840"/>
    </source>
</evidence>
<dbReference type="GO" id="GO:0005886">
    <property type="term" value="C:plasma membrane"/>
    <property type="evidence" value="ECO:0007669"/>
    <property type="project" value="UniProtKB-SubCell"/>
</dbReference>
<feature type="domain" description="PAS" evidence="13">
    <location>
        <begin position="148"/>
        <end position="220"/>
    </location>
</feature>
<evidence type="ECO:0000256" key="2">
    <source>
        <dbReference type="ARBA" id="ARBA00004236"/>
    </source>
</evidence>
<accession>A0A1Y1CN08</accession>
<evidence type="ECO:0000256" key="1">
    <source>
        <dbReference type="ARBA" id="ARBA00000085"/>
    </source>
</evidence>
<dbReference type="EC" id="2.7.13.3" evidence="3"/>
<keyword evidence="6" id="KW-0808">Transferase</keyword>
<keyword evidence="16" id="KW-1185">Reference proteome</keyword>
<evidence type="ECO:0000259" key="12">
    <source>
        <dbReference type="PROSITE" id="PS50109"/>
    </source>
</evidence>
<feature type="domain" description="PAC" evidence="14">
    <location>
        <begin position="224"/>
        <end position="276"/>
    </location>
</feature>
<reference evidence="16" key="2">
    <citation type="journal article" date="2020" name="Antonie Van Leeuwenhoek">
        <title>Labilibaculum antarcticum sp. nov., a novel facultative anaerobic, psychrotorelant bacterium isolated from marine sediment of Antarctica.</title>
        <authorList>
            <person name="Watanabe M."/>
            <person name="Kojima H."/>
            <person name="Fukui M."/>
        </authorList>
    </citation>
    <scope>NUCLEOTIDE SEQUENCE [LARGE SCALE GENOMIC DNA]</scope>
    <source>
        <strain evidence="16">SPP2</strain>
    </source>
</reference>
<dbReference type="PANTHER" id="PTHR43711">
    <property type="entry name" value="TWO-COMPONENT HISTIDINE KINASE"/>
    <property type="match status" value="1"/>
</dbReference>
<dbReference type="Pfam" id="PF08447">
    <property type="entry name" value="PAS_3"/>
    <property type="match status" value="2"/>
</dbReference>
<gene>
    <name evidence="15" type="ORF">ALGA_3531</name>
</gene>
<dbReference type="SMART" id="SM00091">
    <property type="entry name" value="PAS"/>
    <property type="match status" value="2"/>
</dbReference>
<evidence type="ECO:0000256" key="5">
    <source>
        <dbReference type="ARBA" id="ARBA00022553"/>
    </source>
</evidence>
<dbReference type="SMART" id="SM00388">
    <property type="entry name" value="HisKA"/>
    <property type="match status" value="1"/>
</dbReference>
<feature type="domain" description="PAS" evidence="13">
    <location>
        <begin position="417"/>
        <end position="490"/>
    </location>
</feature>
<dbReference type="InterPro" id="IPR035965">
    <property type="entry name" value="PAS-like_dom_sf"/>
</dbReference>
<evidence type="ECO:0000313" key="16">
    <source>
        <dbReference type="Proteomes" id="UP000218267"/>
    </source>
</evidence>
<comment type="catalytic activity">
    <reaction evidence="1">
        <text>ATP + protein L-histidine = ADP + protein N-phospho-L-histidine.</text>
        <dbReference type="EC" id="2.7.13.3"/>
    </reaction>
</comment>
<keyword evidence="5" id="KW-0597">Phosphoprotein</keyword>
<dbReference type="OrthoDB" id="9796457at2"/>